<keyword evidence="4" id="KW-1185">Reference proteome</keyword>
<dbReference type="PRINTS" id="PR00081">
    <property type="entry name" value="GDHRDH"/>
</dbReference>
<dbReference type="EMBL" id="JBHSXL010000009">
    <property type="protein sequence ID" value="MFC6892909.1"/>
    <property type="molecule type" value="Genomic_DNA"/>
</dbReference>
<dbReference type="PANTHER" id="PTHR43639:SF1">
    <property type="entry name" value="SHORT-CHAIN DEHYDROGENASE_REDUCTASE FAMILY PROTEIN"/>
    <property type="match status" value="1"/>
</dbReference>
<dbReference type="CDD" id="cd05233">
    <property type="entry name" value="SDR_c"/>
    <property type="match status" value="1"/>
</dbReference>
<evidence type="ECO:0000256" key="2">
    <source>
        <dbReference type="ARBA" id="ARBA00023002"/>
    </source>
</evidence>
<dbReference type="AlphaFoldDB" id="A0ABD5UYM9"/>
<reference evidence="3 4" key="1">
    <citation type="journal article" date="2019" name="Int. J. Syst. Evol. Microbiol.">
        <title>The Global Catalogue of Microorganisms (GCM) 10K type strain sequencing project: providing services to taxonomists for standard genome sequencing and annotation.</title>
        <authorList>
            <consortium name="The Broad Institute Genomics Platform"/>
            <consortium name="The Broad Institute Genome Sequencing Center for Infectious Disease"/>
            <person name="Wu L."/>
            <person name="Ma J."/>
        </authorList>
    </citation>
    <scope>NUCLEOTIDE SEQUENCE [LARGE SCALE GENOMIC DNA]</scope>
    <source>
        <strain evidence="3 4">SKJ47</strain>
    </source>
</reference>
<protein>
    <submittedName>
        <fullName evidence="3">SDR family NAD(P)-dependent oxidoreductase</fullName>
        <ecNumber evidence="3">1.1.1.-</ecNumber>
    </submittedName>
</protein>
<dbReference type="Proteomes" id="UP001596296">
    <property type="component" value="Unassembled WGS sequence"/>
</dbReference>
<comment type="similarity">
    <text evidence="1">Belongs to the short-chain dehydrogenases/reductases (SDR) family.</text>
</comment>
<dbReference type="FunFam" id="3.40.50.720:FF:000084">
    <property type="entry name" value="Short-chain dehydrogenase reductase"/>
    <property type="match status" value="1"/>
</dbReference>
<dbReference type="PRINTS" id="PR00080">
    <property type="entry name" value="SDRFAMILY"/>
</dbReference>
<proteinExistence type="inferred from homology"/>
<dbReference type="InterPro" id="IPR020904">
    <property type="entry name" value="Sc_DH/Rdtase_CS"/>
</dbReference>
<dbReference type="PROSITE" id="PS00061">
    <property type="entry name" value="ADH_SHORT"/>
    <property type="match status" value="1"/>
</dbReference>
<dbReference type="NCBIfam" id="NF005559">
    <property type="entry name" value="PRK07231.1"/>
    <property type="match status" value="1"/>
</dbReference>
<accession>A0ABD5UYM9</accession>
<evidence type="ECO:0000313" key="3">
    <source>
        <dbReference type="EMBL" id="MFC6892909.1"/>
    </source>
</evidence>
<sequence>MSNVTYDYDGRTVIVTGASSGIGRAIATQFGEAGAAVINADLRPNPPEDADRLPTHELIEDRGGNAEYVETDVSNRRDIETVVEAAREYGGVDVMVNNAGAHVSGSVLDVTSEEAEMMEAVNTGGVLFGCQIAAADMLERDVEGRIVNTASIRTDTVREDQILYNMTKAAIKMITRSAAIELAADGIRVNGISPGRTSTGLSELTEKAEEWSESGDLVKPIPVGRPAQPEEIASGALFLASDEAEYVTGELLTIDGGWSIY</sequence>
<dbReference type="GO" id="GO:0016491">
    <property type="term" value="F:oxidoreductase activity"/>
    <property type="evidence" value="ECO:0007669"/>
    <property type="project" value="UniProtKB-KW"/>
</dbReference>
<evidence type="ECO:0000313" key="4">
    <source>
        <dbReference type="Proteomes" id="UP001596296"/>
    </source>
</evidence>
<dbReference type="Pfam" id="PF13561">
    <property type="entry name" value="adh_short_C2"/>
    <property type="match status" value="1"/>
</dbReference>
<dbReference type="PANTHER" id="PTHR43639">
    <property type="entry name" value="OXIDOREDUCTASE, SHORT-CHAIN DEHYDROGENASE/REDUCTASE FAMILY (AFU_ORTHOLOGUE AFUA_5G02870)"/>
    <property type="match status" value="1"/>
</dbReference>
<dbReference type="EC" id="1.1.1.-" evidence="3"/>
<dbReference type="InterPro" id="IPR036291">
    <property type="entry name" value="NAD(P)-bd_dom_sf"/>
</dbReference>
<dbReference type="InterPro" id="IPR002347">
    <property type="entry name" value="SDR_fam"/>
</dbReference>
<dbReference type="SUPFAM" id="SSF51735">
    <property type="entry name" value="NAD(P)-binding Rossmann-fold domains"/>
    <property type="match status" value="1"/>
</dbReference>
<name>A0ABD5UYM9_9EURY</name>
<evidence type="ECO:0000256" key="1">
    <source>
        <dbReference type="ARBA" id="ARBA00006484"/>
    </source>
</evidence>
<dbReference type="Gene3D" id="3.40.50.720">
    <property type="entry name" value="NAD(P)-binding Rossmann-like Domain"/>
    <property type="match status" value="1"/>
</dbReference>
<dbReference type="RefSeq" id="WP_379743951.1">
    <property type="nucleotide sequence ID" value="NZ_JBHSVN010000001.1"/>
</dbReference>
<comment type="caution">
    <text evidence="3">The sequence shown here is derived from an EMBL/GenBank/DDBJ whole genome shotgun (WGS) entry which is preliminary data.</text>
</comment>
<organism evidence="3 4">
    <name type="scientific">Halopenitus salinus</name>
    <dbReference type="NCBI Taxonomy" id="1198295"/>
    <lineage>
        <taxon>Archaea</taxon>
        <taxon>Methanobacteriati</taxon>
        <taxon>Methanobacteriota</taxon>
        <taxon>Stenosarchaea group</taxon>
        <taxon>Halobacteria</taxon>
        <taxon>Halobacteriales</taxon>
        <taxon>Haloferacaceae</taxon>
        <taxon>Halopenitus</taxon>
    </lineage>
</organism>
<keyword evidence="2 3" id="KW-0560">Oxidoreductase</keyword>
<gene>
    <name evidence="3" type="ORF">ACFQE9_09875</name>
</gene>